<sequence length="111" mass="12090">MKRMMQSAATAGPIAWMTAAAAEAQGVRGEGYHDHMWAGGHGAGHGFLWLGLAIIFWIAVVVLAGVALRWLIGSGVLGVERNDAMRILKERFARGEIDAEEFSQRRKALED</sequence>
<reference evidence="3 4" key="1">
    <citation type="submission" date="2019-05" db="EMBL/GenBank/DDBJ databases">
        <title>Sulfitobacter sabulilitoris sp. nov., isolated from a marine sand.</title>
        <authorList>
            <person name="Yoon J.-H."/>
        </authorList>
    </citation>
    <scope>NUCLEOTIDE SEQUENCE [LARGE SCALE GENOMIC DNA]</scope>
    <source>
        <strain evidence="3 4">HSMS-29</strain>
    </source>
</reference>
<dbReference type="InterPro" id="IPR018649">
    <property type="entry name" value="SHOCT"/>
</dbReference>
<dbReference type="AlphaFoldDB" id="A0A5S3PCV6"/>
<evidence type="ECO:0000313" key="3">
    <source>
        <dbReference type="EMBL" id="TMM51656.1"/>
    </source>
</evidence>
<keyword evidence="1" id="KW-1133">Transmembrane helix</keyword>
<evidence type="ECO:0000313" key="4">
    <source>
        <dbReference type="Proteomes" id="UP000309550"/>
    </source>
</evidence>
<organism evidence="3 4">
    <name type="scientific">Sulfitobacter sabulilitoris</name>
    <dbReference type="NCBI Taxonomy" id="2562655"/>
    <lineage>
        <taxon>Bacteria</taxon>
        <taxon>Pseudomonadati</taxon>
        <taxon>Pseudomonadota</taxon>
        <taxon>Alphaproteobacteria</taxon>
        <taxon>Rhodobacterales</taxon>
        <taxon>Roseobacteraceae</taxon>
        <taxon>Sulfitobacter</taxon>
    </lineage>
</organism>
<proteinExistence type="predicted"/>
<evidence type="ECO:0000259" key="2">
    <source>
        <dbReference type="Pfam" id="PF09851"/>
    </source>
</evidence>
<dbReference type="EMBL" id="VANS01000003">
    <property type="protein sequence ID" value="TMM51656.1"/>
    <property type="molecule type" value="Genomic_DNA"/>
</dbReference>
<keyword evidence="1" id="KW-0812">Transmembrane</keyword>
<gene>
    <name evidence="3" type="ORF">FDT80_12920</name>
</gene>
<dbReference type="Pfam" id="PF09851">
    <property type="entry name" value="SHOCT"/>
    <property type="match status" value="1"/>
</dbReference>
<protein>
    <submittedName>
        <fullName evidence="3">SHOCT domain-containing protein</fullName>
    </submittedName>
</protein>
<name>A0A5S3PCV6_9RHOB</name>
<feature type="transmembrane region" description="Helical" evidence="1">
    <location>
        <begin position="48"/>
        <end position="72"/>
    </location>
</feature>
<dbReference type="Proteomes" id="UP000309550">
    <property type="component" value="Unassembled WGS sequence"/>
</dbReference>
<feature type="domain" description="SHOCT" evidence="2">
    <location>
        <begin position="83"/>
        <end position="109"/>
    </location>
</feature>
<keyword evidence="4" id="KW-1185">Reference proteome</keyword>
<accession>A0A5S3PCV6</accession>
<dbReference type="OrthoDB" id="1123500at2"/>
<dbReference type="RefSeq" id="WP_138662731.1">
    <property type="nucleotide sequence ID" value="NZ_VANS01000003.1"/>
</dbReference>
<keyword evidence="1" id="KW-0472">Membrane</keyword>
<evidence type="ECO:0000256" key="1">
    <source>
        <dbReference type="SAM" id="Phobius"/>
    </source>
</evidence>
<comment type="caution">
    <text evidence="3">The sequence shown here is derived from an EMBL/GenBank/DDBJ whole genome shotgun (WGS) entry which is preliminary data.</text>
</comment>